<name>A0A2W6AW57_9BACT</name>
<dbReference type="PANTHER" id="PTHR30290">
    <property type="entry name" value="PERIPLASMIC BINDING COMPONENT OF ABC TRANSPORTER"/>
    <property type="match status" value="1"/>
</dbReference>
<keyword evidence="4 5" id="KW-0732">Signal</keyword>
<dbReference type="AlphaFoldDB" id="A0A2W6AW57"/>
<keyword evidence="3" id="KW-0813">Transport</keyword>
<feature type="domain" description="Solute-binding protein family 5" evidence="6">
    <location>
        <begin position="98"/>
        <end position="519"/>
    </location>
</feature>
<feature type="chain" id="PRO_5016104890" evidence="5">
    <location>
        <begin position="25"/>
        <end position="607"/>
    </location>
</feature>
<comment type="similarity">
    <text evidence="2">Belongs to the bacterial solute-binding protein 5 family.</text>
</comment>
<dbReference type="GO" id="GO:1904680">
    <property type="term" value="F:peptide transmembrane transporter activity"/>
    <property type="evidence" value="ECO:0007669"/>
    <property type="project" value="TreeGrafter"/>
</dbReference>
<dbReference type="PANTHER" id="PTHR30290:SF10">
    <property type="entry name" value="PERIPLASMIC OLIGOPEPTIDE-BINDING PROTEIN-RELATED"/>
    <property type="match status" value="1"/>
</dbReference>
<protein>
    <submittedName>
        <fullName evidence="7 8">ABC transporter substrate-binding protein</fullName>
    </submittedName>
</protein>
<dbReference type="Proteomes" id="UP000248724">
    <property type="component" value="Unassembled WGS sequence"/>
</dbReference>
<accession>A0A2W6AW57</accession>
<evidence type="ECO:0000313" key="7">
    <source>
        <dbReference type="EMBL" id="MBJ7594030.1"/>
    </source>
</evidence>
<reference evidence="8 9" key="1">
    <citation type="journal article" date="2017" name="Nature">
        <title>Atmospheric trace gases support primary production in Antarctic desert surface soil.</title>
        <authorList>
            <person name="Ji M."/>
            <person name="Greening C."/>
            <person name="Vanwonterghem I."/>
            <person name="Carere C.R."/>
            <person name="Bay S.K."/>
            <person name="Steen J.A."/>
            <person name="Montgomery K."/>
            <person name="Lines T."/>
            <person name="Beardall J."/>
            <person name="van Dorst J."/>
            <person name="Snape I."/>
            <person name="Stott M.B."/>
            <person name="Hugenholtz P."/>
            <person name="Ferrari B.C."/>
        </authorList>
    </citation>
    <scope>NUCLEOTIDE SEQUENCE [LARGE SCALE GENOMIC DNA]</scope>
    <source>
        <strain evidence="8">RRmetagenome_bin12</strain>
    </source>
</reference>
<reference evidence="7 10" key="3">
    <citation type="submission" date="2020-10" db="EMBL/GenBank/DDBJ databases">
        <title>Ca. Dormibacterota MAGs.</title>
        <authorList>
            <person name="Montgomery K."/>
        </authorList>
    </citation>
    <scope>NUCLEOTIDE SEQUENCE [LARGE SCALE GENOMIC DNA]</scope>
    <source>
        <strain evidence="7">SC8812_S17_18</strain>
    </source>
</reference>
<dbReference type="Pfam" id="PF00496">
    <property type="entry name" value="SBP_bac_5"/>
    <property type="match status" value="1"/>
</dbReference>
<evidence type="ECO:0000256" key="1">
    <source>
        <dbReference type="ARBA" id="ARBA00004196"/>
    </source>
</evidence>
<dbReference type="Gene3D" id="3.10.105.10">
    <property type="entry name" value="Dipeptide-binding Protein, Domain 3"/>
    <property type="match status" value="1"/>
</dbReference>
<dbReference type="GO" id="GO:0030313">
    <property type="term" value="C:cell envelope"/>
    <property type="evidence" value="ECO:0007669"/>
    <property type="project" value="UniProtKB-SubCell"/>
</dbReference>
<evidence type="ECO:0000256" key="4">
    <source>
        <dbReference type="ARBA" id="ARBA00022729"/>
    </source>
</evidence>
<comment type="caution">
    <text evidence="8">The sequence shown here is derived from an EMBL/GenBank/DDBJ whole genome shotgun (WGS) entry which is preliminary data.</text>
</comment>
<evidence type="ECO:0000259" key="6">
    <source>
        <dbReference type="Pfam" id="PF00496"/>
    </source>
</evidence>
<evidence type="ECO:0000256" key="5">
    <source>
        <dbReference type="SAM" id="SignalP"/>
    </source>
</evidence>
<organism evidence="8 9">
    <name type="scientific">Candidatus Aeolococcus gillhamiae</name>
    <dbReference type="NCBI Taxonomy" id="3127015"/>
    <lineage>
        <taxon>Bacteria</taxon>
        <taxon>Bacillati</taxon>
        <taxon>Candidatus Dormiibacterota</taxon>
        <taxon>Candidatus Dormibacteria</taxon>
        <taxon>Candidatus Aeolococcales</taxon>
        <taxon>Candidatus Aeolococcaceae</taxon>
        <taxon>Candidatus Aeolococcus</taxon>
    </lineage>
</organism>
<evidence type="ECO:0000313" key="8">
    <source>
        <dbReference type="EMBL" id="PZR82141.1"/>
    </source>
</evidence>
<evidence type="ECO:0000313" key="9">
    <source>
        <dbReference type="Proteomes" id="UP000248724"/>
    </source>
</evidence>
<dbReference type="EMBL" id="JAEKNS010000047">
    <property type="protein sequence ID" value="MBJ7594030.1"/>
    <property type="molecule type" value="Genomic_DNA"/>
</dbReference>
<gene>
    <name evidence="8" type="ORF">DLM65_04505</name>
    <name evidence="7" type="ORF">JF886_04075</name>
</gene>
<accession>A0A934K1A8</accession>
<dbReference type="EMBL" id="QHBU01000081">
    <property type="protein sequence ID" value="PZR82141.1"/>
    <property type="molecule type" value="Genomic_DNA"/>
</dbReference>
<dbReference type="RefSeq" id="WP_337309889.1">
    <property type="nucleotide sequence ID" value="NZ_JAEKNS010000047.1"/>
</dbReference>
<proteinExistence type="inferred from homology"/>
<dbReference type="SUPFAM" id="SSF53850">
    <property type="entry name" value="Periplasmic binding protein-like II"/>
    <property type="match status" value="1"/>
</dbReference>
<reference evidence="8" key="2">
    <citation type="submission" date="2018-05" db="EMBL/GenBank/DDBJ databases">
        <authorList>
            <person name="Ferrari B."/>
        </authorList>
    </citation>
    <scope>NUCLEOTIDE SEQUENCE</scope>
    <source>
        <strain evidence="8">RRmetagenome_bin12</strain>
    </source>
</reference>
<dbReference type="InterPro" id="IPR039424">
    <property type="entry name" value="SBP_5"/>
</dbReference>
<sequence length="607" mass="66004">MSSTGSWRGRRAASLLGVAATLLAASCGSSPGNSGPAVTKTTATFAEPPGATPSYIFPLMSLKYFSVVNASQFQYLLYRPLYWFGENGQVHLNDRLSLANAPEYSADGTSVTITLKHYVWSDGQPVTTRDIEFWQNLVTANKANWAAYSPGEYPDNVTSVTVNSPTSITFHLSQKYGQYFFTYNELSQISPLPQHVWDKQAASGAVGDYDRTPAGATAVYKYLDGEASNLGTYETNPLWQVVDGPWKLKSLNAAGLLKLVPNASYSGPTKAKLTEFDEVPFTKDTAEFNQLRSGTTGANAIDYGYLPQQDAPQKDAIAALGYSFSLWANWGITYFPENFTNPVSGPIFKQLYFRQAMQDLIDQQTYIKRAYNGYAYPTYGPVPVKPSSAYVTQLESNNPFPFSPSAAVSLLQSHGWTVNPGGISVCSSPGGADNQCGPGVAAGAKASFHLEYASGTAPIDNEMAQFKTDFAKAGIQIILSTNTFNSVIGTAIPCAAGQDCKWDMEFWGGGWVYAPDYYPTGDLLWATGAGSNANGYSDPQMDQLINNSEVSNDVQALKAYEDYAAKQLPVIWMPTAYYALNEINSHLQGVGPLDPLLQIYPEEWSWS</sequence>
<comment type="subcellular location">
    <subcellularLocation>
        <location evidence="1">Cell envelope</location>
    </subcellularLocation>
</comment>
<dbReference type="InterPro" id="IPR000914">
    <property type="entry name" value="SBP_5_dom"/>
</dbReference>
<dbReference type="Proteomes" id="UP000606991">
    <property type="component" value="Unassembled WGS sequence"/>
</dbReference>
<dbReference type="CDD" id="cd08513">
    <property type="entry name" value="PBP2_thermophilic_Hb8_like"/>
    <property type="match status" value="1"/>
</dbReference>
<dbReference type="GO" id="GO:0015833">
    <property type="term" value="P:peptide transport"/>
    <property type="evidence" value="ECO:0007669"/>
    <property type="project" value="TreeGrafter"/>
</dbReference>
<feature type="signal peptide" evidence="5">
    <location>
        <begin position="1"/>
        <end position="24"/>
    </location>
</feature>
<evidence type="ECO:0000256" key="3">
    <source>
        <dbReference type="ARBA" id="ARBA00022448"/>
    </source>
</evidence>
<evidence type="ECO:0000256" key="2">
    <source>
        <dbReference type="ARBA" id="ARBA00005695"/>
    </source>
</evidence>
<evidence type="ECO:0000313" key="10">
    <source>
        <dbReference type="Proteomes" id="UP000606991"/>
    </source>
</evidence>
<dbReference type="Gene3D" id="3.40.190.10">
    <property type="entry name" value="Periplasmic binding protein-like II"/>
    <property type="match status" value="1"/>
</dbReference>